<dbReference type="CDD" id="cd03278">
    <property type="entry name" value="ABC_SMC_barmotin"/>
    <property type="match status" value="1"/>
</dbReference>
<keyword evidence="5" id="KW-0175">Coiled coil</keyword>
<gene>
    <name evidence="7" type="ORF">E6Q69_09160</name>
</gene>
<sequence>MRLKCIKLAGFKSFVDPTTVSFPSNMAAVVGPNGCGKSNIIDAVRWVMGESSAKNLRGESMTDVIFNGSNTRKPVTQASIELIFDNSDNSLVGEYAAFAEISIRRRVTRDGQNTYFLNGTKCRRRDITDIFLGTGLGPRSYSIIEQGMISKLIEAKPEDLRNFIEEAAGISKYKERRRETESRIRRTQENLARLTDLREELERQLERL</sequence>
<dbReference type="InterPro" id="IPR050308">
    <property type="entry name" value="MukB/SMC"/>
</dbReference>
<reference evidence="7 8" key="1">
    <citation type="submission" date="2018-09" db="EMBL/GenBank/DDBJ databases">
        <title>Metagenome Assembled Genomes from an Advanced Water Purification Facility.</title>
        <authorList>
            <person name="Stamps B.W."/>
            <person name="Spear J.R."/>
        </authorList>
    </citation>
    <scope>NUCLEOTIDE SEQUENCE [LARGE SCALE GENOMIC DNA]</scope>
    <source>
        <strain evidence="7">Bin_52_1</strain>
    </source>
</reference>
<evidence type="ECO:0000256" key="4">
    <source>
        <dbReference type="ARBA" id="ARBA00023125"/>
    </source>
</evidence>
<dbReference type="PANTHER" id="PTHR42963">
    <property type="entry name" value="CHROMOSOME PARTITION PROTEIN MUKB"/>
    <property type="match status" value="1"/>
</dbReference>
<accession>A0A5C7W3M0</accession>
<evidence type="ECO:0000256" key="3">
    <source>
        <dbReference type="ARBA" id="ARBA00023067"/>
    </source>
</evidence>
<evidence type="ECO:0000313" key="7">
    <source>
        <dbReference type="EMBL" id="TXI32346.1"/>
    </source>
</evidence>
<keyword evidence="1" id="KW-0963">Cytoplasm</keyword>
<protein>
    <submittedName>
        <fullName evidence="7">Chromosome segregation protein SMC</fullName>
    </submittedName>
</protein>
<dbReference type="GO" id="GO:0005737">
    <property type="term" value="C:cytoplasm"/>
    <property type="evidence" value="ECO:0007669"/>
    <property type="project" value="TreeGrafter"/>
</dbReference>
<dbReference type="SUPFAM" id="SSF52540">
    <property type="entry name" value="P-loop containing nucleoside triphosphate hydrolases"/>
    <property type="match status" value="1"/>
</dbReference>
<dbReference type="EMBL" id="SSFO01000154">
    <property type="protein sequence ID" value="TXI32346.1"/>
    <property type="molecule type" value="Genomic_DNA"/>
</dbReference>
<keyword evidence="3" id="KW-0226">DNA condensation</keyword>
<dbReference type="Gene3D" id="3.40.50.300">
    <property type="entry name" value="P-loop containing nucleotide triphosphate hydrolases"/>
    <property type="match status" value="1"/>
</dbReference>
<keyword evidence="4" id="KW-0238">DNA-binding</keyword>
<feature type="non-terminal residue" evidence="7">
    <location>
        <position position="208"/>
    </location>
</feature>
<evidence type="ECO:0000313" key="8">
    <source>
        <dbReference type="Proteomes" id="UP000321110"/>
    </source>
</evidence>
<dbReference type="AlphaFoldDB" id="A0A5C7W3M0"/>
<feature type="coiled-coil region" evidence="5">
    <location>
        <begin position="170"/>
        <end position="204"/>
    </location>
</feature>
<evidence type="ECO:0000256" key="2">
    <source>
        <dbReference type="ARBA" id="ARBA00022829"/>
    </source>
</evidence>
<evidence type="ECO:0000259" key="6">
    <source>
        <dbReference type="Pfam" id="PF02463"/>
    </source>
</evidence>
<dbReference type="InterPro" id="IPR003395">
    <property type="entry name" value="RecF/RecN/SMC_N"/>
</dbReference>
<feature type="domain" description="RecF/RecN/SMC N-terminal" evidence="6">
    <location>
        <begin position="3"/>
        <end position="138"/>
    </location>
</feature>
<dbReference type="GO" id="GO:0003677">
    <property type="term" value="F:DNA binding"/>
    <property type="evidence" value="ECO:0007669"/>
    <property type="project" value="UniProtKB-KW"/>
</dbReference>
<keyword evidence="2" id="KW-0159">Chromosome partition</keyword>
<comment type="caution">
    <text evidence="7">The sequence shown here is derived from an EMBL/GenBank/DDBJ whole genome shotgun (WGS) entry which is preliminary data.</text>
</comment>
<evidence type="ECO:0000256" key="1">
    <source>
        <dbReference type="ARBA" id="ARBA00022490"/>
    </source>
</evidence>
<name>A0A5C7W3M0_AQUAC</name>
<dbReference type="PANTHER" id="PTHR42963:SF1">
    <property type="entry name" value="DUF4476 DOMAIN-CONTAINING PROTEIN"/>
    <property type="match status" value="1"/>
</dbReference>
<organism evidence="7 8">
    <name type="scientific">Aquipseudomonas alcaligenes</name>
    <name type="common">Pseudomonas alcaligenes</name>
    <dbReference type="NCBI Taxonomy" id="43263"/>
    <lineage>
        <taxon>Bacteria</taxon>
        <taxon>Pseudomonadati</taxon>
        <taxon>Pseudomonadota</taxon>
        <taxon>Gammaproteobacteria</taxon>
        <taxon>Pseudomonadales</taxon>
        <taxon>Pseudomonadaceae</taxon>
        <taxon>Aquipseudomonas</taxon>
    </lineage>
</organism>
<proteinExistence type="predicted"/>
<dbReference type="InterPro" id="IPR027417">
    <property type="entry name" value="P-loop_NTPase"/>
</dbReference>
<dbReference type="GO" id="GO:0007059">
    <property type="term" value="P:chromosome segregation"/>
    <property type="evidence" value="ECO:0007669"/>
    <property type="project" value="UniProtKB-KW"/>
</dbReference>
<dbReference type="Pfam" id="PF02463">
    <property type="entry name" value="SMC_N"/>
    <property type="match status" value="1"/>
</dbReference>
<dbReference type="Proteomes" id="UP000321110">
    <property type="component" value="Unassembled WGS sequence"/>
</dbReference>
<dbReference type="GO" id="GO:0030261">
    <property type="term" value="P:chromosome condensation"/>
    <property type="evidence" value="ECO:0007669"/>
    <property type="project" value="UniProtKB-KW"/>
</dbReference>
<evidence type="ECO:0000256" key="5">
    <source>
        <dbReference type="SAM" id="Coils"/>
    </source>
</evidence>